<organism evidence="3 4">
    <name type="scientific">Lophiotrema nucula</name>
    <dbReference type="NCBI Taxonomy" id="690887"/>
    <lineage>
        <taxon>Eukaryota</taxon>
        <taxon>Fungi</taxon>
        <taxon>Dikarya</taxon>
        <taxon>Ascomycota</taxon>
        <taxon>Pezizomycotina</taxon>
        <taxon>Dothideomycetes</taxon>
        <taxon>Pleosporomycetidae</taxon>
        <taxon>Pleosporales</taxon>
        <taxon>Lophiotremataceae</taxon>
        <taxon>Lophiotrema</taxon>
    </lineage>
</organism>
<dbReference type="AlphaFoldDB" id="A0A6A5ZAI6"/>
<feature type="transmembrane region" description="Helical" evidence="2">
    <location>
        <begin position="294"/>
        <end position="319"/>
    </location>
</feature>
<name>A0A6A5ZAI6_9PLEO</name>
<feature type="transmembrane region" description="Helical" evidence="2">
    <location>
        <begin position="177"/>
        <end position="202"/>
    </location>
</feature>
<feature type="region of interest" description="Disordered" evidence="1">
    <location>
        <begin position="361"/>
        <end position="395"/>
    </location>
</feature>
<evidence type="ECO:0000313" key="4">
    <source>
        <dbReference type="Proteomes" id="UP000799770"/>
    </source>
</evidence>
<reference evidence="3" key="1">
    <citation type="journal article" date="2020" name="Stud. Mycol.">
        <title>101 Dothideomycetes genomes: a test case for predicting lifestyles and emergence of pathogens.</title>
        <authorList>
            <person name="Haridas S."/>
            <person name="Albert R."/>
            <person name="Binder M."/>
            <person name="Bloem J."/>
            <person name="Labutti K."/>
            <person name="Salamov A."/>
            <person name="Andreopoulos B."/>
            <person name="Baker S."/>
            <person name="Barry K."/>
            <person name="Bills G."/>
            <person name="Bluhm B."/>
            <person name="Cannon C."/>
            <person name="Castanera R."/>
            <person name="Culley D."/>
            <person name="Daum C."/>
            <person name="Ezra D."/>
            <person name="Gonzalez J."/>
            <person name="Henrissat B."/>
            <person name="Kuo A."/>
            <person name="Liang C."/>
            <person name="Lipzen A."/>
            <person name="Lutzoni F."/>
            <person name="Magnuson J."/>
            <person name="Mondo S."/>
            <person name="Nolan M."/>
            <person name="Ohm R."/>
            <person name="Pangilinan J."/>
            <person name="Park H.-J."/>
            <person name="Ramirez L."/>
            <person name="Alfaro M."/>
            <person name="Sun H."/>
            <person name="Tritt A."/>
            <person name="Yoshinaga Y."/>
            <person name="Zwiers L.-H."/>
            <person name="Turgeon B."/>
            <person name="Goodwin S."/>
            <person name="Spatafora J."/>
            <person name="Crous P."/>
            <person name="Grigoriev I."/>
        </authorList>
    </citation>
    <scope>NUCLEOTIDE SEQUENCE</scope>
    <source>
        <strain evidence="3">CBS 627.86</strain>
    </source>
</reference>
<keyword evidence="2" id="KW-0812">Transmembrane</keyword>
<feature type="transmembrane region" description="Helical" evidence="2">
    <location>
        <begin position="37"/>
        <end position="59"/>
    </location>
</feature>
<protein>
    <submittedName>
        <fullName evidence="3">Uncharacterized protein</fullName>
    </submittedName>
</protein>
<sequence>MAPPGWGPYVESYDGIPQEFQTKRPVPAGEDTNTRPIVIFFSYLALCAGLTVFVIQRLIKSYTVLSKHTTASLPPKKYVYTFAFLATASVATTWYYTFRYFDVSYQTWVMWRSYYQLDPKHLHWGLWLKHTSLFKEAWETAIIGWARYWWTHQIFFFACGLGLDLERKGIPRGVKHTWAFMLLGQIVAISFATNLFLLAVLLSPPPVSPAPTSGYSRKPKWLGPWLINLIALGATQYSAYLLFDEHYWHHPSFLPMVMVPHVALMVLPVARGLIPTKYFSDDNVEIAGKVYKYLWGMTIGGGVLLFLKITAASYGYSGIRGISDALLEHPAVSTVAFDVIFCWVTWITWWKIQGASSETVVGNHGDTDENDGLWSEDATTTTTAGGDYSGEIRRR</sequence>
<feature type="transmembrane region" description="Helical" evidence="2">
    <location>
        <begin position="222"/>
        <end position="243"/>
    </location>
</feature>
<evidence type="ECO:0000256" key="1">
    <source>
        <dbReference type="SAM" id="MobiDB-lite"/>
    </source>
</evidence>
<dbReference type="EMBL" id="ML977321">
    <property type="protein sequence ID" value="KAF2116094.1"/>
    <property type="molecule type" value="Genomic_DNA"/>
</dbReference>
<accession>A0A6A5ZAI6</accession>
<evidence type="ECO:0000313" key="3">
    <source>
        <dbReference type="EMBL" id="KAF2116094.1"/>
    </source>
</evidence>
<feature type="transmembrane region" description="Helical" evidence="2">
    <location>
        <begin position="255"/>
        <end position="274"/>
    </location>
</feature>
<dbReference type="OrthoDB" id="2126185at2759"/>
<dbReference type="Proteomes" id="UP000799770">
    <property type="component" value="Unassembled WGS sequence"/>
</dbReference>
<keyword evidence="2" id="KW-0472">Membrane</keyword>
<gene>
    <name evidence="3" type="ORF">BDV96DRAFT_631264</name>
</gene>
<feature type="compositionally biased region" description="Low complexity" evidence="1">
    <location>
        <begin position="377"/>
        <end position="386"/>
    </location>
</feature>
<feature type="transmembrane region" description="Helical" evidence="2">
    <location>
        <begin position="79"/>
        <end position="98"/>
    </location>
</feature>
<evidence type="ECO:0000256" key="2">
    <source>
        <dbReference type="SAM" id="Phobius"/>
    </source>
</evidence>
<keyword evidence="4" id="KW-1185">Reference proteome</keyword>
<feature type="transmembrane region" description="Helical" evidence="2">
    <location>
        <begin position="331"/>
        <end position="350"/>
    </location>
</feature>
<keyword evidence="2" id="KW-1133">Transmembrane helix</keyword>
<proteinExistence type="predicted"/>